<dbReference type="InterPro" id="IPR008207">
    <property type="entry name" value="Sig_transdc_His_kin_Hpt_dom"/>
</dbReference>
<comment type="caution">
    <text evidence="4">The sequence shown here is derived from an EMBL/GenBank/DDBJ whole genome shotgun (WGS) entry which is preliminary data.</text>
</comment>
<dbReference type="SMART" id="SM00073">
    <property type="entry name" value="HPT"/>
    <property type="match status" value="1"/>
</dbReference>
<dbReference type="CDD" id="cd00088">
    <property type="entry name" value="HPT"/>
    <property type="match status" value="1"/>
</dbReference>
<dbReference type="InterPro" id="IPR045871">
    <property type="entry name" value="AHP1-5/YPD1"/>
</dbReference>
<evidence type="ECO:0000256" key="2">
    <source>
        <dbReference type="SAM" id="MobiDB-lite"/>
    </source>
</evidence>
<sequence length="218" mass="23840">MSLASAVKPNIPPNDRTPTSSRTEHPPPVSPGGDRRDARTVSPESRRPPPAADDADPRAASRSEATSTAQPEAEEEEDEDSAESQNGIIDMAAFGQILDLDEDDTHDFSQEMVIEYFTQAQQTFDDLEKALQDKDLKKLSDLGHFLKGSSATLGVSAVQSICEKIQHYGDLKDPAGGTLTDKDALKKITDLMGSVKKDYTVAETWLRQWYRDHGAAIP</sequence>
<evidence type="ECO:0000259" key="3">
    <source>
        <dbReference type="PROSITE" id="PS50894"/>
    </source>
</evidence>
<dbReference type="Pfam" id="PF01627">
    <property type="entry name" value="Hpt"/>
    <property type="match status" value="1"/>
</dbReference>
<organism evidence="4 5">
    <name type="scientific">Marasmius crinis-equi</name>
    <dbReference type="NCBI Taxonomy" id="585013"/>
    <lineage>
        <taxon>Eukaryota</taxon>
        <taxon>Fungi</taxon>
        <taxon>Dikarya</taxon>
        <taxon>Basidiomycota</taxon>
        <taxon>Agaricomycotina</taxon>
        <taxon>Agaricomycetes</taxon>
        <taxon>Agaricomycetidae</taxon>
        <taxon>Agaricales</taxon>
        <taxon>Marasmiineae</taxon>
        <taxon>Marasmiaceae</taxon>
        <taxon>Marasmius</taxon>
    </lineage>
</organism>
<keyword evidence="5" id="KW-1185">Reference proteome</keyword>
<evidence type="ECO:0000313" key="5">
    <source>
        <dbReference type="Proteomes" id="UP001465976"/>
    </source>
</evidence>
<dbReference type="Gene3D" id="1.20.120.160">
    <property type="entry name" value="HPT domain"/>
    <property type="match status" value="1"/>
</dbReference>
<dbReference type="PROSITE" id="PS50894">
    <property type="entry name" value="HPT"/>
    <property type="match status" value="1"/>
</dbReference>
<evidence type="ECO:0000256" key="1">
    <source>
        <dbReference type="PROSITE-ProRule" id="PRU00110"/>
    </source>
</evidence>
<feature type="domain" description="HPt" evidence="3">
    <location>
        <begin position="105"/>
        <end position="209"/>
    </location>
</feature>
<feature type="compositionally biased region" description="Acidic residues" evidence="2">
    <location>
        <begin position="72"/>
        <end position="82"/>
    </location>
</feature>
<dbReference type="PANTHER" id="PTHR28242">
    <property type="entry name" value="PHOSPHORELAY INTERMEDIATE PROTEIN YPD1"/>
    <property type="match status" value="1"/>
</dbReference>
<dbReference type="PANTHER" id="PTHR28242:SF52">
    <property type="entry name" value="PHOSPHORELAY INTERMEDIATE PROTEIN YPD1"/>
    <property type="match status" value="1"/>
</dbReference>
<dbReference type="InterPro" id="IPR036641">
    <property type="entry name" value="HPT_dom_sf"/>
</dbReference>
<dbReference type="EMBL" id="JBAHYK010001070">
    <property type="protein sequence ID" value="KAL0569679.1"/>
    <property type="molecule type" value="Genomic_DNA"/>
</dbReference>
<name>A0ABR3F365_9AGAR</name>
<dbReference type="SUPFAM" id="SSF47226">
    <property type="entry name" value="Histidine-containing phosphotransfer domain, HPT domain"/>
    <property type="match status" value="1"/>
</dbReference>
<gene>
    <name evidence="4" type="primary">YPD1</name>
    <name evidence="4" type="ORF">V5O48_012278</name>
</gene>
<feature type="compositionally biased region" description="Low complexity" evidence="2">
    <location>
        <begin position="62"/>
        <end position="71"/>
    </location>
</feature>
<accession>A0ABR3F365</accession>
<dbReference type="Proteomes" id="UP001465976">
    <property type="component" value="Unassembled WGS sequence"/>
</dbReference>
<feature type="modified residue" description="Phosphohistidine" evidence="1">
    <location>
        <position position="144"/>
    </location>
</feature>
<proteinExistence type="predicted"/>
<reference evidence="4 5" key="1">
    <citation type="submission" date="2024-02" db="EMBL/GenBank/DDBJ databases">
        <title>A draft genome for the cacao thread blight pathogen Marasmius crinis-equi.</title>
        <authorList>
            <person name="Cohen S.P."/>
            <person name="Baruah I.K."/>
            <person name="Amoako-Attah I."/>
            <person name="Bukari Y."/>
            <person name="Meinhardt L.W."/>
            <person name="Bailey B.A."/>
        </authorList>
    </citation>
    <scope>NUCLEOTIDE SEQUENCE [LARGE SCALE GENOMIC DNA]</scope>
    <source>
        <strain evidence="4 5">GH-76</strain>
    </source>
</reference>
<feature type="compositionally biased region" description="Basic and acidic residues" evidence="2">
    <location>
        <begin position="33"/>
        <end position="47"/>
    </location>
</feature>
<keyword evidence="1" id="KW-0597">Phosphoprotein</keyword>
<evidence type="ECO:0000313" key="4">
    <source>
        <dbReference type="EMBL" id="KAL0569679.1"/>
    </source>
</evidence>
<feature type="region of interest" description="Disordered" evidence="2">
    <location>
        <begin position="1"/>
        <end position="84"/>
    </location>
</feature>
<protein>
    <submittedName>
        <fullName evidence="4">Phosphorelay intermediate protein</fullName>
    </submittedName>
</protein>